<organism evidence="2 3">
    <name type="scientific">Microvirga aerilata</name>
    <dbReference type="NCBI Taxonomy" id="670292"/>
    <lineage>
        <taxon>Bacteria</taxon>
        <taxon>Pseudomonadati</taxon>
        <taxon>Pseudomonadota</taxon>
        <taxon>Alphaproteobacteria</taxon>
        <taxon>Hyphomicrobiales</taxon>
        <taxon>Methylobacteriaceae</taxon>
        <taxon>Microvirga</taxon>
    </lineage>
</organism>
<protein>
    <submittedName>
        <fullName evidence="2">Uncharacterized protein</fullName>
    </submittedName>
</protein>
<feature type="compositionally biased region" description="Basic and acidic residues" evidence="1">
    <location>
        <begin position="77"/>
        <end position="89"/>
    </location>
</feature>
<reference evidence="2" key="1">
    <citation type="submission" date="2021-01" db="EMBL/GenBank/DDBJ databases">
        <title>Microvirga sp.</title>
        <authorList>
            <person name="Kim M.K."/>
        </authorList>
    </citation>
    <scope>NUCLEOTIDE SEQUENCE</scope>
    <source>
        <strain evidence="2">5420S-16</strain>
    </source>
</reference>
<sequence length="124" mass="13158">MSITLAMLPLLTACNQTVTPEPGVIGSGALAAINEAQATQVRHRVTSFALNQAASFDPTGLSGYGVAAIEEEQARIEEEQSRRIDEESAKALAQADAAAAETERLERQKASAARRTIPSRKPNP</sequence>
<name>A0A936ZE20_9HYPH</name>
<dbReference type="AlphaFoldDB" id="A0A936ZE20"/>
<gene>
    <name evidence="2" type="ORF">JKG68_03840</name>
</gene>
<keyword evidence="3" id="KW-1185">Reference proteome</keyword>
<evidence type="ECO:0000313" key="2">
    <source>
        <dbReference type="EMBL" id="MBL0403089.1"/>
    </source>
</evidence>
<evidence type="ECO:0000256" key="1">
    <source>
        <dbReference type="SAM" id="MobiDB-lite"/>
    </source>
</evidence>
<evidence type="ECO:0000313" key="3">
    <source>
        <dbReference type="Proteomes" id="UP000605848"/>
    </source>
</evidence>
<feature type="compositionally biased region" description="Low complexity" evidence="1">
    <location>
        <begin position="90"/>
        <end position="100"/>
    </location>
</feature>
<feature type="region of interest" description="Disordered" evidence="1">
    <location>
        <begin position="77"/>
        <end position="124"/>
    </location>
</feature>
<proteinExistence type="predicted"/>
<dbReference type="Proteomes" id="UP000605848">
    <property type="component" value="Unassembled WGS sequence"/>
</dbReference>
<dbReference type="RefSeq" id="WP_202055983.1">
    <property type="nucleotide sequence ID" value="NZ_JAEQMY010000003.1"/>
</dbReference>
<dbReference type="EMBL" id="JAEQMY010000003">
    <property type="protein sequence ID" value="MBL0403089.1"/>
    <property type="molecule type" value="Genomic_DNA"/>
</dbReference>
<comment type="caution">
    <text evidence="2">The sequence shown here is derived from an EMBL/GenBank/DDBJ whole genome shotgun (WGS) entry which is preliminary data.</text>
</comment>
<accession>A0A936ZE20</accession>